<comment type="subcellular location">
    <subcellularLocation>
        <location evidence="1">Membrane</location>
        <topology evidence="1">Multi-pass membrane protein</topology>
    </subcellularLocation>
</comment>
<keyword evidence="4 5" id="KW-0472">Membrane</keyword>
<dbReference type="Proteomes" id="UP000198870">
    <property type="component" value="Unassembled WGS sequence"/>
</dbReference>
<evidence type="ECO:0000256" key="3">
    <source>
        <dbReference type="ARBA" id="ARBA00022989"/>
    </source>
</evidence>
<keyword evidence="2 5" id="KW-0812">Transmembrane</keyword>
<sequence length="139" mass="15833">MSNQSVSVNMNIEGKNMVIAYVLWWFLGSFGIHRFYLGRTGTGITQLVLLIIGALTSFILIGYLFLGILGIWWVLDAFFVHKIVKEHNNSVGIKNSTISISKSGEFHNNSLHQLEKLHSLYEKGVINKEQYEKKKAEFL</sequence>
<keyword evidence="9" id="KW-1185">Reference proteome</keyword>
<dbReference type="Pfam" id="PF09851">
    <property type="entry name" value="SHOCT"/>
    <property type="match status" value="1"/>
</dbReference>
<name>A0A1G5BMB7_9BACT</name>
<dbReference type="PANTHER" id="PTHR21016">
    <property type="entry name" value="BETA-AMYLOID BINDING PROTEIN-RELATED"/>
    <property type="match status" value="1"/>
</dbReference>
<feature type="domain" description="SHOCT" evidence="7">
    <location>
        <begin position="113"/>
        <end position="138"/>
    </location>
</feature>
<evidence type="ECO:0000259" key="7">
    <source>
        <dbReference type="Pfam" id="PF09851"/>
    </source>
</evidence>
<protein>
    <submittedName>
        <fullName evidence="8">Short C-terminal domain-containing protein</fullName>
    </submittedName>
</protein>
<dbReference type="Pfam" id="PF05154">
    <property type="entry name" value="TM2"/>
    <property type="match status" value="1"/>
</dbReference>
<dbReference type="InterPro" id="IPR050932">
    <property type="entry name" value="TM2D1-3-like"/>
</dbReference>
<dbReference type="OrthoDB" id="2004788at2"/>
<proteinExistence type="predicted"/>
<dbReference type="PANTHER" id="PTHR21016:SF25">
    <property type="entry name" value="TM2 DOMAIN-CONTAINING PROTEIN DDB_G0277895-RELATED"/>
    <property type="match status" value="1"/>
</dbReference>
<evidence type="ECO:0000256" key="1">
    <source>
        <dbReference type="ARBA" id="ARBA00004141"/>
    </source>
</evidence>
<organism evidence="8 9">
    <name type="scientific">Desulfoluna spongiiphila</name>
    <dbReference type="NCBI Taxonomy" id="419481"/>
    <lineage>
        <taxon>Bacteria</taxon>
        <taxon>Pseudomonadati</taxon>
        <taxon>Thermodesulfobacteriota</taxon>
        <taxon>Desulfobacteria</taxon>
        <taxon>Desulfobacterales</taxon>
        <taxon>Desulfolunaceae</taxon>
        <taxon>Desulfoluna</taxon>
    </lineage>
</organism>
<dbReference type="AlphaFoldDB" id="A0A1G5BMB7"/>
<evidence type="ECO:0000256" key="5">
    <source>
        <dbReference type="SAM" id="Phobius"/>
    </source>
</evidence>
<dbReference type="EMBL" id="FMUX01000002">
    <property type="protein sequence ID" value="SCX91352.1"/>
    <property type="molecule type" value="Genomic_DNA"/>
</dbReference>
<feature type="domain" description="TM2" evidence="6">
    <location>
        <begin position="14"/>
        <end position="62"/>
    </location>
</feature>
<evidence type="ECO:0000256" key="4">
    <source>
        <dbReference type="ARBA" id="ARBA00023136"/>
    </source>
</evidence>
<gene>
    <name evidence="8" type="ORF">SAMN05216233_10297</name>
</gene>
<feature type="transmembrane region" description="Helical" evidence="5">
    <location>
        <begin position="49"/>
        <end position="75"/>
    </location>
</feature>
<accession>A0A1G5BMB7</accession>
<dbReference type="RefSeq" id="WP_092208985.1">
    <property type="nucleotide sequence ID" value="NZ_FMUX01000002.1"/>
</dbReference>
<evidence type="ECO:0000313" key="9">
    <source>
        <dbReference type="Proteomes" id="UP000198870"/>
    </source>
</evidence>
<reference evidence="8 9" key="1">
    <citation type="submission" date="2016-10" db="EMBL/GenBank/DDBJ databases">
        <authorList>
            <person name="de Groot N.N."/>
        </authorList>
    </citation>
    <scope>NUCLEOTIDE SEQUENCE [LARGE SCALE GENOMIC DNA]</scope>
    <source>
        <strain evidence="8 9">AA1</strain>
    </source>
</reference>
<evidence type="ECO:0000256" key="2">
    <source>
        <dbReference type="ARBA" id="ARBA00022692"/>
    </source>
</evidence>
<dbReference type="InterPro" id="IPR018649">
    <property type="entry name" value="SHOCT"/>
</dbReference>
<dbReference type="STRING" id="419481.SAMN05216233_10297"/>
<feature type="transmembrane region" description="Helical" evidence="5">
    <location>
        <begin position="18"/>
        <end position="37"/>
    </location>
</feature>
<evidence type="ECO:0000259" key="6">
    <source>
        <dbReference type="Pfam" id="PF05154"/>
    </source>
</evidence>
<evidence type="ECO:0000313" key="8">
    <source>
        <dbReference type="EMBL" id="SCX91352.1"/>
    </source>
</evidence>
<dbReference type="GO" id="GO:0016020">
    <property type="term" value="C:membrane"/>
    <property type="evidence" value="ECO:0007669"/>
    <property type="project" value="UniProtKB-SubCell"/>
</dbReference>
<keyword evidence="3 5" id="KW-1133">Transmembrane helix</keyword>
<dbReference type="InterPro" id="IPR007829">
    <property type="entry name" value="TM2"/>
</dbReference>